<keyword evidence="1" id="KW-0732">Signal</keyword>
<dbReference type="AlphaFoldDB" id="A0AA46TGZ3"/>
<dbReference type="RefSeq" id="WP_271633412.1">
    <property type="nucleotide sequence ID" value="NZ_CP094970.1"/>
</dbReference>
<organism evidence="2 3">
    <name type="scientific">Solicola gregarius</name>
    <dbReference type="NCBI Taxonomy" id="2908642"/>
    <lineage>
        <taxon>Bacteria</taxon>
        <taxon>Bacillati</taxon>
        <taxon>Actinomycetota</taxon>
        <taxon>Actinomycetes</taxon>
        <taxon>Propionibacteriales</taxon>
        <taxon>Nocardioidaceae</taxon>
        <taxon>Solicola</taxon>
    </lineage>
</organism>
<dbReference type="KEGG" id="sgrg:L0C25_19280"/>
<feature type="chain" id="PRO_5041352071" evidence="1">
    <location>
        <begin position="20"/>
        <end position="185"/>
    </location>
</feature>
<keyword evidence="3" id="KW-1185">Reference proteome</keyword>
<gene>
    <name evidence="2" type="ORF">L0C25_19280</name>
</gene>
<evidence type="ECO:0000313" key="3">
    <source>
        <dbReference type="Proteomes" id="UP001164390"/>
    </source>
</evidence>
<name>A0AA46TGZ3_9ACTN</name>
<proteinExistence type="predicted"/>
<accession>A0AA46TGZ3</accession>
<sequence>MTVLAAAAMALGMTSAVGSAEASNDGARVHKTTIVLKVKDCKGCKFQPQQLRRDGTHWVGRNKLVRKRQVVFRVPSKHTRGLTFAVNDPRPNDLDAVPLIVTRYRGQSVGSRVTNVEARTGKSASPCWAGSRRDRVVHEVAVRRFKTGKGVRGTRVWFRETAASKRPYSKTFHGVVPVQDRYTCR</sequence>
<dbReference type="Proteomes" id="UP001164390">
    <property type="component" value="Chromosome"/>
</dbReference>
<dbReference type="EMBL" id="CP094970">
    <property type="protein sequence ID" value="UYM04654.1"/>
    <property type="molecule type" value="Genomic_DNA"/>
</dbReference>
<evidence type="ECO:0000256" key="1">
    <source>
        <dbReference type="SAM" id="SignalP"/>
    </source>
</evidence>
<feature type="signal peptide" evidence="1">
    <location>
        <begin position="1"/>
        <end position="19"/>
    </location>
</feature>
<protein>
    <submittedName>
        <fullName evidence="2">Uncharacterized protein</fullName>
    </submittedName>
</protein>
<evidence type="ECO:0000313" key="2">
    <source>
        <dbReference type="EMBL" id="UYM04654.1"/>
    </source>
</evidence>
<reference evidence="2" key="1">
    <citation type="submission" date="2022-01" db="EMBL/GenBank/DDBJ databases">
        <title>Nocardioidaceae gen. sp. A5X3R13.</title>
        <authorList>
            <person name="Lopez Marin M.A."/>
            <person name="Uhlik O."/>
        </authorList>
    </citation>
    <scope>NUCLEOTIDE SEQUENCE</scope>
    <source>
        <strain evidence="2">A5X3R13</strain>
    </source>
</reference>